<dbReference type="Proteomes" id="UP001107558">
    <property type="component" value="Chromosome 3"/>
</dbReference>
<dbReference type="OrthoDB" id="2624652at2759"/>
<organism evidence="10 11">
    <name type="scientific">Polypedilum vanderplanki</name>
    <name type="common">Sleeping chironomid midge</name>
    <dbReference type="NCBI Taxonomy" id="319348"/>
    <lineage>
        <taxon>Eukaryota</taxon>
        <taxon>Metazoa</taxon>
        <taxon>Ecdysozoa</taxon>
        <taxon>Arthropoda</taxon>
        <taxon>Hexapoda</taxon>
        <taxon>Insecta</taxon>
        <taxon>Pterygota</taxon>
        <taxon>Neoptera</taxon>
        <taxon>Endopterygota</taxon>
        <taxon>Diptera</taxon>
        <taxon>Nematocera</taxon>
        <taxon>Chironomoidea</taxon>
        <taxon>Chironomidae</taxon>
        <taxon>Chironominae</taxon>
        <taxon>Polypedilum</taxon>
        <taxon>Polypedilum</taxon>
    </lineage>
</organism>
<reference evidence="10" key="1">
    <citation type="submission" date="2021-03" db="EMBL/GenBank/DDBJ databases">
        <title>Chromosome level genome of the anhydrobiotic midge Polypedilum vanderplanki.</title>
        <authorList>
            <person name="Yoshida Y."/>
            <person name="Kikawada T."/>
            <person name="Gusev O."/>
        </authorList>
    </citation>
    <scope>NUCLEOTIDE SEQUENCE</scope>
    <source>
        <strain evidence="10">NIAS01</strain>
        <tissue evidence="10">Whole body or cell culture</tissue>
    </source>
</reference>
<dbReference type="Pfam" id="PF03920">
    <property type="entry name" value="TLE_N"/>
    <property type="match status" value="1"/>
</dbReference>
<comment type="caution">
    <text evidence="10">The sequence shown here is derived from an EMBL/GenBank/DDBJ whole genome shotgun (WGS) entry which is preliminary data.</text>
</comment>
<dbReference type="InterPro" id="IPR009146">
    <property type="entry name" value="Groucho_enhance"/>
</dbReference>
<evidence type="ECO:0000256" key="3">
    <source>
        <dbReference type="ARBA" id="ARBA00022574"/>
    </source>
</evidence>
<evidence type="ECO:0000256" key="7">
    <source>
        <dbReference type="SAM" id="Coils"/>
    </source>
</evidence>
<dbReference type="PRINTS" id="PR01850">
    <property type="entry name" value="GROUCHOFAMLY"/>
</dbReference>
<dbReference type="SMART" id="SM00320">
    <property type="entry name" value="WD40"/>
    <property type="match status" value="7"/>
</dbReference>
<feature type="region of interest" description="Disordered" evidence="8">
    <location>
        <begin position="1"/>
        <end position="22"/>
    </location>
</feature>
<dbReference type="InterPro" id="IPR001680">
    <property type="entry name" value="WD40_rpt"/>
</dbReference>
<dbReference type="InterPro" id="IPR015943">
    <property type="entry name" value="WD40/YVTN_repeat-like_dom_sf"/>
</dbReference>
<name>A0A9J6BVK0_POLVA</name>
<dbReference type="GO" id="GO:0003714">
    <property type="term" value="F:transcription corepressor activity"/>
    <property type="evidence" value="ECO:0007669"/>
    <property type="project" value="TreeGrafter"/>
</dbReference>
<dbReference type="InterPro" id="IPR036322">
    <property type="entry name" value="WD40_repeat_dom_sf"/>
</dbReference>
<keyword evidence="3 6" id="KW-0853">WD repeat</keyword>
<accession>A0A9J6BVK0</accession>
<dbReference type="InterPro" id="IPR005617">
    <property type="entry name" value="Groucho/TLE_N"/>
</dbReference>
<feature type="region of interest" description="Disordered" evidence="8">
    <location>
        <begin position="192"/>
        <end position="226"/>
    </location>
</feature>
<feature type="repeat" description="WD" evidence="6">
    <location>
        <begin position="584"/>
        <end position="625"/>
    </location>
</feature>
<dbReference type="PROSITE" id="PS50294">
    <property type="entry name" value="WD_REPEATS_REGION"/>
    <property type="match status" value="1"/>
</dbReference>
<dbReference type="SUPFAM" id="SSF50978">
    <property type="entry name" value="WD40 repeat-like"/>
    <property type="match status" value="1"/>
</dbReference>
<dbReference type="PROSITE" id="PS00678">
    <property type="entry name" value="WD_REPEATS_1"/>
    <property type="match status" value="2"/>
</dbReference>
<feature type="region of interest" description="Disordered" evidence="8">
    <location>
        <begin position="264"/>
        <end position="286"/>
    </location>
</feature>
<feature type="repeat" description="WD" evidence="6">
    <location>
        <begin position="666"/>
        <end position="707"/>
    </location>
</feature>
<dbReference type="InterPro" id="IPR019775">
    <property type="entry name" value="WD40_repeat_CS"/>
</dbReference>
<feature type="compositionally biased region" description="Low complexity" evidence="8">
    <location>
        <begin position="305"/>
        <end position="328"/>
    </location>
</feature>
<dbReference type="GO" id="GO:0005634">
    <property type="term" value="C:nucleus"/>
    <property type="evidence" value="ECO:0007669"/>
    <property type="project" value="UniProtKB-SubCell"/>
</dbReference>
<feature type="compositionally biased region" description="Polar residues" evidence="8">
    <location>
        <begin position="264"/>
        <end position="276"/>
    </location>
</feature>
<protein>
    <recommendedName>
        <fullName evidence="9">Groucho/TLE N-terminal Q-rich domain-containing protein</fullName>
    </recommendedName>
</protein>
<dbReference type="PROSITE" id="PS50082">
    <property type="entry name" value="WD_REPEATS_2"/>
    <property type="match status" value="3"/>
</dbReference>
<feature type="coiled-coil region" evidence="7">
    <location>
        <begin position="31"/>
        <end position="65"/>
    </location>
</feature>
<dbReference type="EMBL" id="JADBJN010000003">
    <property type="protein sequence ID" value="KAG5673746.1"/>
    <property type="molecule type" value="Genomic_DNA"/>
</dbReference>
<evidence type="ECO:0000259" key="9">
    <source>
        <dbReference type="Pfam" id="PF03920"/>
    </source>
</evidence>
<evidence type="ECO:0000256" key="6">
    <source>
        <dbReference type="PROSITE-ProRule" id="PRU00221"/>
    </source>
</evidence>
<evidence type="ECO:0000256" key="4">
    <source>
        <dbReference type="ARBA" id="ARBA00022737"/>
    </source>
</evidence>
<evidence type="ECO:0000313" key="11">
    <source>
        <dbReference type="Proteomes" id="UP001107558"/>
    </source>
</evidence>
<dbReference type="GO" id="GO:0005667">
    <property type="term" value="C:transcription regulator complex"/>
    <property type="evidence" value="ECO:0007669"/>
    <property type="project" value="TreeGrafter"/>
</dbReference>
<dbReference type="PANTHER" id="PTHR10814:SF21">
    <property type="entry name" value="PROTEIN GROUCHO"/>
    <property type="match status" value="1"/>
</dbReference>
<comment type="similarity">
    <text evidence="2">Belongs to the WD repeat Groucho/TLE family.</text>
</comment>
<evidence type="ECO:0000313" key="10">
    <source>
        <dbReference type="EMBL" id="KAG5673746.1"/>
    </source>
</evidence>
<evidence type="ECO:0000256" key="8">
    <source>
        <dbReference type="SAM" id="MobiDB-lite"/>
    </source>
</evidence>
<gene>
    <name evidence="10" type="ORF">PVAND_003766</name>
</gene>
<evidence type="ECO:0000256" key="2">
    <source>
        <dbReference type="ARBA" id="ARBA00005969"/>
    </source>
</evidence>
<keyword evidence="4" id="KW-0677">Repeat</keyword>
<dbReference type="Gene3D" id="2.130.10.10">
    <property type="entry name" value="YVTN repeat-like/Quinoprotein amine dehydrogenase"/>
    <property type="match status" value="1"/>
</dbReference>
<keyword evidence="7" id="KW-0175">Coiled coil</keyword>
<keyword evidence="5" id="KW-0539">Nucleus</keyword>
<feature type="repeat" description="WD" evidence="6">
    <location>
        <begin position="542"/>
        <end position="583"/>
    </location>
</feature>
<sequence>MYSNAAAASVPRHQGPQSSTQPFKFTVTENCERIKEEFNFLQSQYHNLKLECEKLAQEKTEMQRHYVMYYEMSYGLNVEMHKQTEISKRLTALINQLVPFLSQEHQQQVLSAVERAKQITMSELNAVIGQQRDLPRILQQMHAQPIPGGGALPIPLHPSAASLNNVPVPIQGGGGAAAALLKNQELMMHSRSEDNKVGGGGPNEDNSLHARSMNSISPARSDIITTQEIKKIKKEEKEIGHQSDGEKSDQDLVVDDACSEDINLSSPVTASSQSHPPHNGTPISPRENGILIKKAEHLNERNLAPNSPRSNSSDRGSSSNGSTTPSNTKLKLEDKPLTPGINGNGGIPKSVVSKAPSAYPPNYINPMNGSPHDLQAAAAFAAVLPPGHPGYRGLPMGFDSQMRAPSLGGPNLTGKPAYSFHVNAEGHLQPVPFPPDALIGSGIPRGARQINTLNHGEVVCAVTISNPTKYVYTGGKGCVKVWDISQPSNKNPVSQLDCLQRDNYIRSVKLLPDGRTLIVGGEASNLSIWDLASPTPRVKAELTSNAPACYALAISPDSKICFSCCSDGNIAVWDLQSNTLVRQFQGHTDGASCIDICSDGTKLWTGGLDNTVRSWDLREGRQLQQHDFSSQIFSLGYCPTGDWLAVGMENSNVEVLHAQKSEKYQLHLHESCVLSLKFAACGKWFVSTGKDNLLNAWKTPYGASIFQSKETSSVLSCDISADDKYIVTGSGDKKASVYEVIY</sequence>
<dbReference type="GO" id="GO:0090090">
    <property type="term" value="P:negative regulation of canonical Wnt signaling pathway"/>
    <property type="evidence" value="ECO:0007669"/>
    <property type="project" value="TreeGrafter"/>
</dbReference>
<feature type="domain" description="Groucho/TLE N-terminal Q-rich" evidence="9">
    <location>
        <begin position="23"/>
        <end position="144"/>
    </location>
</feature>
<evidence type="ECO:0000256" key="1">
    <source>
        <dbReference type="ARBA" id="ARBA00004123"/>
    </source>
</evidence>
<dbReference type="CDD" id="cd00200">
    <property type="entry name" value="WD40"/>
    <property type="match status" value="1"/>
</dbReference>
<feature type="region of interest" description="Disordered" evidence="8">
    <location>
        <begin position="299"/>
        <end position="353"/>
    </location>
</feature>
<evidence type="ECO:0000256" key="5">
    <source>
        <dbReference type="ARBA" id="ARBA00023242"/>
    </source>
</evidence>
<dbReference type="FunFam" id="2.130.10.10:FF:000001">
    <property type="entry name" value="transducin-like enhancer protein 3 isoform X1"/>
    <property type="match status" value="1"/>
</dbReference>
<dbReference type="Pfam" id="PF00400">
    <property type="entry name" value="WD40"/>
    <property type="match status" value="5"/>
</dbReference>
<dbReference type="PANTHER" id="PTHR10814">
    <property type="entry name" value="TRANSDUCIN-LIKE ENHANCER PROTEIN"/>
    <property type="match status" value="1"/>
</dbReference>
<keyword evidence="11" id="KW-1185">Reference proteome</keyword>
<dbReference type="AlphaFoldDB" id="A0A9J6BVK0"/>
<proteinExistence type="inferred from homology"/>
<comment type="subcellular location">
    <subcellularLocation>
        <location evidence="1">Nucleus</location>
    </subcellularLocation>
</comment>